<comment type="similarity">
    <text evidence="1">Belongs to the peptidase M20A family.</text>
</comment>
<dbReference type="RefSeq" id="WP_171224145.1">
    <property type="nucleotide sequence ID" value="NZ_CP053085.1"/>
</dbReference>
<protein>
    <submittedName>
        <fullName evidence="8">M20/M25/M40 family metallo-hydrolase</fullName>
    </submittedName>
</protein>
<dbReference type="Pfam" id="PF01546">
    <property type="entry name" value="Peptidase_M20"/>
    <property type="match status" value="1"/>
</dbReference>
<dbReference type="PANTHER" id="PTHR45962:SF1">
    <property type="entry name" value="N-FATTY-ACYL-AMINO ACID SYNTHASE_HYDROLASE PM20D1"/>
    <property type="match status" value="1"/>
</dbReference>
<dbReference type="SUPFAM" id="SSF55031">
    <property type="entry name" value="Bacterial exopeptidase dimerisation domain"/>
    <property type="match status" value="1"/>
</dbReference>
<dbReference type="GO" id="GO:0051603">
    <property type="term" value="P:proteolysis involved in protein catabolic process"/>
    <property type="evidence" value="ECO:0007669"/>
    <property type="project" value="TreeGrafter"/>
</dbReference>
<keyword evidence="9" id="KW-1185">Reference proteome</keyword>
<keyword evidence="3" id="KW-0479">Metal-binding</keyword>
<dbReference type="EMBL" id="CP053085">
    <property type="protein sequence ID" value="QJR34717.1"/>
    <property type="molecule type" value="Genomic_DNA"/>
</dbReference>
<dbReference type="PROSITE" id="PS00758">
    <property type="entry name" value="ARGE_DAPE_CPG2_1"/>
    <property type="match status" value="1"/>
</dbReference>
<evidence type="ECO:0000256" key="4">
    <source>
        <dbReference type="ARBA" id="ARBA00022801"/>
    </source>
</evidence>
<organism evidence="8 9">
    <name type="scientific">Gemmatimonas groenlandica</name>
    <dbReference type="NCBI Taxonomy" id="2732249"/>
    <lineage>
        <taxon>Bacteria</taxon>
        <taxon>Pseudomonadati</taxon>
        <taxon>Gemmatimonadota</taxon>
        <taxon>Gemmatimonadia</taxon>
        <taxon>Gemmatimonadales</taxon>
        <taxon>Gemmatimonadaceae</taxon>
        <taxon>Gemmatimonas</taxon>
    </lineage>
</organism>
<evidence type="ECO:0000256" key="1">
    <source>
        <dbReference type="ARBA" id="ARBA00006247"/>
    </source>
</evidence>
<sequence>MRRFFVPVIGLSATFAVSHVASAQSRAPIFNPTALTAQQQLSREIYKELVEINTGVETGNITTAAVAMAARFKAAGIAEADIFVGGPRPEKHNVVARIRGKGGPNAPKPLLLLAHIDVVEALKADWSPDLDPFVFTERDGYYYGRGTADDKAMASIFVANVYRMKREGFVPDRDIIIALTADEESGPANGVDWLLKNHKELVDAALVINEGGGGTLRDGKPLFNSVQATEKITTNFTLRVTNKGGHSSVPRDDNAITSLSDALSKVGRYKFAIQLNDVTRAFFTQTAALEEPAMGKAMKALVANPADKAAIAVVTADPKYNSMLRTTCVATELKGGHATNALPQLAEANVNCRVYPTQTAPQVQAELAKAIGDTTVQVIIRSQRPASPPSALLPELMQNVARITKELWGEMPIIPTMSTGATDSRFFRALGVPAFGVSGLFSDPTVDARAHGRDERMGIKSYYEGQEFLYRLTKALSANVVAQ</sequence>
<dbReference type="Gene3D" id="1.10.150.900">
    <property type="match status" value="1"/>
</dbReference>
<keyword evidence="6" id="KW-0732">Signal</keyword>
<dbReference type="InterPro" id="IPR036264">
    <property type="entry name" value="Bact_exopeptidase_dim_dom"/>
</dbReference>
<dbReference type="NCBIfam" id="NF006596">
    <property type="entry name" value="PRK09133.1"/>
    <property type="match status" value="1"/>
</dbReference>
<dbReference type="Pfam" id="PF07687">
    <property type="entry name" value="M20_dimer"/>
    <property type="match status" value="1"/>
</dbReference>
<dbReference type="Gene3D" id="3.40.630.10">
    <property type="entry name" value="Zn peptidases"/>
    <property type="match status" value="1"/>
</dbReference>
<feature type="domain" description="Peptidase M20 dimerisation" evidence="7">
    <location>
        <begin position="235"/>
        <end position="375"/>
    </location>
</feature>
<dbReference type="InterPro" id="IPR002933">
    <property type="entry name" value="Peptidase_M20"/>
</dbReference>
<dbReference type="SUPFAM" id="SSF53187">
    <property type="entry name" value="Zn-dependent exopeptidases"/>
    <property type="match status" value="1"/>
</dbReference>
<dbReference type="InterPro" id="IPR001261">
    <property type="entry name" value="ArgE/DapE_CS"/>
</dbReference>
<gene>
    <name evidence="8" type="ORF">HKW67_03905</name>
</gene>
<dbReference type="KEGG" id="ggr:HKW67_03905"/>
<feature type="signal peptide" evidence="6">
    <location>
        <begin position="1"/>
        <end position="23"/>
    </location>
</feature>
<dbReference type="Proteomes" id="UP000500938">
    <property type="component" value="Chromosome"/>
</dbReference>
<keyword evidence="5" id="KW-0862">Zinc</keyword>
<feature type="chain" id="PRO_5026750552" evidence="6">
    <location>
        <begin position="24"/>
        <end position="483"/>
    </location>
</feature>
<evidence type="ECO:0000313" key="8">
    <source>
        <dbReference type="EMBL" id="QJR34717.1"/>
    </source>
</evidence>
<dbReference type="PROSITE" id="PS00759">
    <property type="entry name" value="ARGE_DAPE_CPG2_2"/>
    <property type="match status" value="1"/>
</dbReference>
<name>A0A6M4IMQ6_9BACT</name>
<dbReference type="GO" id="GO:0004180">
    <property type="term" value="F:carboxypeptidase activity"/>
    <property type="evidence" value="ECO:0007669"/>
    <property type="project" value="TreeGrafter"/>
</dbReference>
<proteinExistence type="inferred from homology"/>
<reference evidence="8 9" key="1">
    <citation type="submission" date="2020-05" db="EMBL/GenBank/DDBJ databases">
        <title>Complete genome sequence of Gemmatimonas greenlandica TET16.</title>
        <authorList>
            <person name="Zeng Y."/>
        </authorList>
    </citation>
    <scope>NUCLEOTIDE SEQUENCE [LARGE SCALE GENOMIC DNA]</scope>
    <source>
        <strain evidence="8 9">TET16</strain>
    </source>
</reference>
<evidence type="ECO:0000256" key="5">
    <source>
        <dbReference type="ARBA" id="ARBA00022833"/>
    </source>
</evidence>
<dbReference type="AlphaFoldDB" id="A0A6M4IMQ6"/>
<evidence type="ECO:0000256" key="3">
    <source>
        <dbReference type="ARBA" id="ARBA00022723"/>
    </source>
</evidence>
<dbReference type="GO" id="GO:0046872">
    <property type="term" value="F:metal ion binding"/>
    <property type="evidence" value="ECO:0007669"/>
    <property type="project" value="UniProtKB-KW"/>
</dbReference>
<keyword evidence="4 8" id="KW-0378">Hydrolase</keyword>
<evidence type="ECO:0000259" key="7">
    <source>
        <dbReference type="Pfam" id="PF07687"/>
    </source>
</evidence>
<dbReference type="Gene3D" id="3.30.70.360">
    <property type="match status" value="1"/>
</dbReference>
<evidence type="ECO:0000256" key="6">
    <source>
        <dbReference type="SAM" id="SignalP"/>
    </source>
</evidence>
<dbReference type="InterPro" id="IPR011650">
    <property type="entry name" value="Peptidase_M20_dimer"/>
</dbReference>
<evidence type="ECO:0000313" key="9">
    <source>
        <dbReference type="Proteomes" id="UP000500938"/>
    </source>
</evidence>
<dbReference type="PANTHER" id="PTHR45962">
    <property type="entry name" value="N-FATTY-ACYL-AMINO ACID SYNTHASE/HYDROLASE PM20D1"/>
    <property type="match status" value="1"/>
</dbReference>
<dbReference type="InterPro" id="IPR047177">
    <property type="entry name" value="Pept_M20A"/>
</dbReference>
<keyword evidence="2" id="KW-0645">Protease</keyword>
<accession>A0A6M4IMQ6</accession>
<evidence type="ECO:0000256" key="2">
    <source>
        <dbReference type="ARBA" id="ARBA00022670"/>
    </source>
</evidence>